<dbReference type="EMBL" id="OX465085">
    <property type="protein sequence ID" value="CAI9304236.1"/>
    <property type="molecule type" value="Genomic_DNA"/>
</dbReference>
<gene>
    <name evidence="3" type="ORF">LSALG_LOCUS42633</name>
</gene>
<proteinExistence type="predicted"/>
<feature type="region of interest" description="Disordered" evidence="2">
    <location>
        <begin position="18"/>
        <end position="87"/>
    </location>
</feature>
<evidence type="ECO:0000313" key="3">
    <source>
        <dbReference type="EMBL" id="CAI9304236.1"/>
    </source>
</evidence>
<feature type="coiled-coil region" evidence="1">
    <location>
        <begin position="167"/>
        <end position="194"/>
    </location>
</feature>
<evidence type="ECO:0000256" key="1">
    <source>
        <dbReference type="SAM" id="Coils"/>
    </source>
</evidence>
<dbReference type="Proteomes" id="UP001177003">
    <property type="component" value="Chromosome 9"/>
</dbReference>
<reference evidence="3" key="1">
    <citation type="submission" date="2023-04" db="EMBL/GenBank/DDBJ databases">
        <authorList>
            <person name="Vijverberg K."/>
            <person name="Xiong W."/>
            <person name="Schranz E."/>
        </authorList>
    </citation>
    <scope>NUCLEOTIDE SEQUENCE</scope>
</reference>
<accession>A0AA36A428</accession>
<keyword evidence="4" id="KW-1185">Reference proteome</keyword>
<keyword evidence="1" id="KW-0175">Coiled coil</keyword>
<sequence length="232" mass="25532">MLAHISASSNILQQYRMHPSSGPRELTPAMVRSIEEADKPMKRGKKPETHKEAQVSKPTNGKTPKKRKSDRAVTSPAQLKKLKKPVRRLILQSSSDSDSDASLSAAAKAIETSTSQRQQASLAVDASTKECKEATAKVDKLVYEAHLFLDSLQAAAKKNAQTVNASVDNLQRSLQSERSNLEAARQEIVAANESLHANGNDRLTQPKAELAVENCIMDELDRRTSQLKMQNY</sequence>
<feature type="compositionally biased region" description="Basic and acidic residues" evidence="2">
    <location>
        <begin position="33"/>
        <end position="54"/>
    </location>
</feature>
<evidence type="ECO:0000256" key="2">
    <source>
        <dbReference type="SAM" id="MobiDB-lite"/>
    </source>
</evidence>
<dbReference type="AlphaFoldDB" id="A0AA36A428"/>
<evidence type="ECO:0000313" key="4">
    <source>
        <dbReference type="Proteomes" id="UP001177003"/>
    </source>
</evidence>
<name>A0AA36A428_LACSI</name>
<organism evidence="3 4">
    <name type="scientific">Lactuca saligna</name>
    <name type="common">Willowleaf lettuce</name>
    <dbReference type="NCBI Taxonomy" id="75948"/>
    <lineage>
        <taxon>Eukaryota</taxon>
        <taxon>Viridiplantae</taxon>
        <taxon>Streptophyta</taxon>
        <taxon>Embryophyta</taxon>
        <taxon>Tracheophyta</taxon>
        <taxon>Spermatophyta</taxon>
        <taxon>Magnoliopsida</taxon>
        <taxon>eudicotyledons</taxon>
        <taxon>Gunneridae</taxon>
        <taxon>Pentapetalae</taxon>
        <taxon>asterids</taxon>
        <taxon>campanulids</taxon>
        <taxon>Asterales</taxon>
        <taxon>Asteraceae</taxon>
        <taxon>Cichorioideae</taxon>
        <taxon>Cichorieae</taxon>
        <taxon>Lactucinae</taxon>
        <taxon>Lactuca</taxon>
    </lineage>
</organism>
<protein>
    <submittedName>
        <fullName evidence="3">Uncharacterized protein</fullName>
    </submittedName>
</protein>